<accession>A0A6G4Z550</accession>
<comment type="caution">
    <text evidence="3">The sequence shown here is derived from an EMBL/GenBank/DDBJ whole genome shotgun (WGS) entry which is preliminary data.</text>
</comment>
<dbReference type="RefSeq" id="WP_001814451.1">
    <property type="nucleotide sequence ID" value="NZ_CP130516.1"/>
</dbReference>
<dbReference type="AlphaFoldDB" id="A0A6G4Z550"/>
<name>A0A6G4Z550_STAAU</name>
<evidence type="ECO:0000313" key="3">
    <source>
        <dbReference type="EMBL" id="NGS70706.1"/>
    </source>
</evidence>
<gene>
    <name evidence="2" type="ORF">G0X55_13480</name>
    <name evidence="3" type="ORF">G6Y33_07645</name>
</gene>
<reference evidence="3" key="1">
    <citation type="submission" date="2020-02" db="EMBL/GenBank/DDBJ databases">
        <title>Detection of Heterogeneous Vancomycin Intermediate Resistance in Methicillin Resistant Staphylococcus aureus Isolates from Latin-America.</title>
        <authorList>
            <person name="Castro-Cardozo B."/>
            <person name="Berrio M."/>
            <person name="Vargas M.L."/>
            <person name="Carvajal L.P."/>
            <person name="Millan L.V."/>
            <person name="Rios R."/>
            <person name="Hernandez A."/>
            <person name="Rincon S.L."/>
            <person name="Cubides P."/>
            <person name="Forero E."/>
            <person name="Dinh A."/>
            <person name="Seas C."/>
            <person name="Munita J.M."/>
            <person name="Arias C.A."/>
            <person name="Reyes J."/>
            <person name="Diaz L."/>
        </authorList>
    </citation>
    <scope>NUCLEOTIDE SEQUENCE</scope>
    <source>
        <strain evidence="3">UG797</strain>
    </source>
</reference>
<organism evidence="3">
    <name type="scientific">Staphylococcus aureus</name>
    <dbReference type="NCBI Taxonomy" id="1280"/>
    <lineage>
        <taxon>Bacteria</taxon>
        <taxon>Bacillati</taxon>
        <taxon>Bacillota</taxon>
        <taxon>Bacilli</taxon>
        <taxon>Bacillales</taxon>
        <taxon>Staphylococcaceae</taxon>
        <taxon>Staphylococcus</taxon>
    </lineage>
</organism>
<evidence type="ECO:0000313" key="2">
    <source>
        <dbReference type="EMBL" id="NGL64097.1"/>
    </source>
</evidence>
<dbReference type="EMBL" id="JAAJKA010000053">
    <property type="protein sequence ID" value="NGL64097.1"/>
    <property type="molecule type" value="Genomic_DNA"/>
</dbReference>
<evidence type="ECO:0008006" key="4">
    <source>
        <dbReference type="Google" id="ProtNLM"/>
    </source>
</evidence>
<proteinExistence type="predicted"/>
<sequence length="65" mass="7084">MQVGVGPQQREIGSPIPTDNASWGGAQHRSWRKVSIQKCASWRGPNIEAGEKSAYKNVQVGVGHR</sequence>
<dbReference type="EMBL" id="JAALQE010000008">
    <property type="protein sequence ID" value="NGS70706.1"/>
    <property type="molecule type" value="Genomic_DNA"/>
</dbReference>
<evidence type="ECO:0000256" key="1">
    <source>
        <dbReference type="SAM" id="MobiDB-lite"/>
    </source>
</evidence>
<feature type="region of interest" description="Disordered" evidence="1">
    <location>
        <begin position="1"/>
        <end position="28"/>
    </location>
</feature>
<reference evidence="2" key="2">
    <citation type="submission" date="2020-02" db="EMBL/GenBank/DDBJ databases">
        <title>Novel Insights Into The Classification of Staphylococcal Beta-Lactamases In Relation To The Cefazolin Inoculum Effect.</title>
        <authorList>
            <person name="Carvajal L.P."/>
            <person name="Rincon S."/>
            <person name="Echeverri A."/>
            <person name="Porras J."/>
            <person name="Rios R."/>
            <person name="Ordonez K."/>
            <person name="Seas C."/>
            <person name="Gomez-Villegas S."/>
            <person name="Diaz L."/>
            <person name="Arias C.A."/>
            <person name="Reyes J."/>
        </authorList>
    </citation>
    <scope>NUCLEOTIDE SEQUENCE</scope>
    <source>
        <strain evidence="2">UCL764</strain>
    </source>
</reference>
<protein>
    <recommendedName>
        <fullName evidence="4">Nitrogen regulation protein NIFR3</fullName>
    </recommendedName>
</protein>